<protein>
    <submittedName>
        <fullName evidence="1">Uncharacterized protein</fullName>
    </submittedName>
</protein>
<gene>
    <name evidence="1" type="ORF">O0V09_07840</name>
</gene>
<keyword evidence="2" id="KW-1185">Reference proteome</keyword>
<dbReference type="RefSeq" id="WP_258331256.1">
    <property type="nucleotide sequence ID" value="NZ_JAPTGG010000005.1"/>
</dbReference>
<dbReference type="AlphaFoldDB" id="A0A9J6RL97"/>
<name>A0A9J6RL97_9GAMM</name>
<reference evidence="1 2" key="1">
    <citation type="submission" date="2022-12" db="EMBL/GenBank/DDBJ databases">
        <title>Dasania phycosphaerae sp. nov., isolated from particulate material of the south coast of Korea.</title>
        <authorList>
            <person name="Jiang Y."/>
        </authorList>
    </citation>
    <scope>NUCLEOTIDE SEQUENCE [LARGE SCALE GENOMIC DNA]</scope>
    <source>
        <strain evidence="1 2">GY-19</strain>
    </source>
</reference>
<proteinExistence type="predicted"/>
<dbReference type="Proteomes" id="UP001069090">
    <property type="component" value="Unassembled WGS sequence"/>
</dbReference>
<comment type="caution">
    <text evidence="1">The sequence shown here is derived from an EMBL/GenBank/DDBJ whole genome shotgun (WGS) entry which is preliminary data.</text>
</comment>
<evidence type="ECO:0000313" key="1">
    <source>
        <dbReference type="EMBL" id="MCZ0865105.1"/>
    </source>
</evidence>
<sequence length="111" mass="12246">MIEYTHKVLAIDLKRSTIQVELMPQNQAHATSLFVSVFIGPTRLQEIITQPTQALMFAEVRKEIIKGNDGYQADWETEIATKSTPIPAELMAGVGQEFAVVTEAEITALGD</sequence>
<dbReference type="EMBL" id="JAPTGG010000005">
    <property type="protein sequence ID" value="MCZ0865105.1"/>
    <property type="molecule type" value="Genomic_DNA"/>
</dbReference>
<evidence type="ECO:0000313" key="2">
    <source>
        <dbReference type="Proteomes" id="UP001069090"/>
    </source>
</evidence>
<accession>A0A9J6RL97</accession>
<organism evidence="1 2">
    <name type="scientific">Dasania phycosphaerae</name>
    <dbReference type="NCBI Taxonomy" id="2950436"/>
    <lineage>
        <taxon>Bacteria</taxon>
        <taxon>Pseudomonadati</taxon>
        <taxon>Pseudomonadota</taxon>
        <taxon>Gammaproteobacteria</taxon>
        <taxon>Cellvibrionales</taxon>
        <taxon>Spongiibacteraceae</taxon>
        <taxon>Dasania</taxon>
    </lineage>
</organism>